<dbReference type="PROSITE" id="PS51375">
    <property type="entry name" value="PPR"/>
    <property type="match status" value="3"/>
</dbReference>
<protein>
    <submittedName>
        <fullName evidence="4">Pentatricopeptide repeat-containing protein-like</fullName>
    </submittedName>
</protein>
<dbReference type="Proteomes" id="UP001140949">
    <property type="component" value="Unassembled WGS sequence"/>
</dbReference>
<dbReference type="InterPro" id="IPR002885">
    <property type="entry name" value="PPR_rpt"/>
</dbReference>
<dbReference type="EMBL" id="JANAVB010002199">
    <property type="protein sequence ID" value="KAJ6851509.1"/>
    <property type="molecule type" value="Genomic_DNA"/>
</dbReference>
<feature type="repeat" description="PPR" evidence="2">
    <location>
        <begin position="208"/>
        <end position="242"/>
    </location>
</feature>
<reference evidence="4" key="1">
    <citation type="journal article" date="2023" name="GigaByte">
        <title>Genome assembly of the bearded iris, Iris pallida Lam.</title>
        <authorList>
            <person name="Bruccoleri R.E."/>
            <person name="Oakeley E.J."/>
            <person name="Faust A.M.E."/>
            <person name="Altorfer M."/>
            <person name="Dessus-Babus S."/>
            <person name="Burckhardt D."/>
            <person name="Oertli M."/>
            <person name="Naumann U."/>
            <person name="Petersen F."/>
            <person name="Wong J."/>
        </authorList>
    </citation>
    <scope>NUCLEOTIDE SEQUENCE</scope>
    <source>
        <strain evidence="4">GSM-AAB239-AS_SAM_17_03QT</strain>
    </source>
</reference>
<dbReference type="Gene3D" id="1.25.40.10">
    <property type="entry name" value="Tetratricopeptide repeat domain"/>
    <property type="match status" value="2"/>
</dbReference>
<dbReference type="GO" id="GO:0008270">
    <property type="term" value="F:zinc ion binding"/>
    <property type="evidence" value="ECO:0007669"/>
    <property type="project" value="InterPro"/>
</dbReference>
<dbReference type="Pfam" id="PF13041">
    <property type="entry name" value="PPR_2"/>
    <property type="match status" value="2"/>
</dbReference>
<feature type="repeat" description="PPR" evidence="2">
    <location>
        <begin position="377"/>
        <end position="412"/>
    </location>
</feature>
<dbReference type="Pfam" id="PF20431">
    <property type="entry name" value="E_motif"/>
    <property type="match status" value="1"/>
</dbReference>
<evidence type="ECO:0000313" key="4">
    <source>
        <dbReference type="EMBL" id="KAJ6851509.1"/>
    </source>
</evidence>
<dbReference type="PANTHER" id="PTHR47926">
    <property type="entry name" value="PENTATRICOPEPTIDE REPEAT-CONTAINING PROTEIN"/>
    <property type="match status" value="1"/>
</dbReference>
<dbReference type="FunFam" id="1.25.40.10:FF:000329">
    <property type="entry name" value="Pentatricopeptide repeat-containing protein"/>
    <property type="match status" value="1"/>
</dbReference>
<keyword evidence="5" id="KW-1185">Reference proteome</keyword>
<dbReference type="InterPro" id="IPR032867">
    <property type="entry name" value="DYW_dom"/>
</dbReference>
<organism evidence="4 5">
    <name type="scientific">Iris pallida</name>
    <name type="common">Sweet iris</name>
    <dbReference type="NCBI Taxonomy" id="29817"/>
    <lineage>
        <taxon>Eukaryota</taxon>
        <taxon>Viridiplantae</taxon>
        <taxon>Streptophyta</taxon>
        <taxon>Embryophyta</taxon>
        <taxon>Tracheophyta</taxon>
        <taxon>Spermatophyta</taxon>
        <taxon>Magnoliopsida</taxon>
        <taxon>Liliopsida</taxon>
        <taxon>Asparagales</taxon>
        <taxon>Iridaceae</taxon>
        <taxon>Iridoideae</taxon>
        <taxon>Irideae</taxon>
        <taxon>Iris</taxon>
    </lineage>
</organism>
<reference evidence="4" key="2">
    <citation type="submission" date="2023-04" db="EMBL/GenBank/DDBJ databases">
        <authorList>
            <person name="Bruccoleri R.E."/>
            <person name="Oakeley E.J."/>
            <person name="Faust A.-M."/>
            <person name="Dessus-Babus S."/>
            <person name="Altorfer M."/>
            <person name="Burckhardt D."/>
            <person name="Oertli M."/>
            <person name="Naumann U."/>
            <person name="Petersen F."/>
            <person name="Wong J."/>
        </authorList>
    </citation>
    <scope>NUCLEOTIDE SEQUENCE</scope>
    <source>
        <strain evidence="4">GSM-AAB239-AS_SAM_17_03QT</strain>
        <tissue evidence="4">Leaf</tissue>
    </source>
</reference>
<dbReference type="PANTHER" id="PTHR47926:SF384">
    <property type="entry name" value="DYW DOMAIN-CONTAINING PROTEIN"/>
    <property type="match status" value="1"/>
</dbReference>
<dbReference type="InterPro" id="IPR046848">
    <property type="entry name" value="E_motif"/>
</dbReference>
<name>A0AAX6IE42_IRIPA</name>
<proteinExistence type="predicted"/>
<dbReference type="InterPro" id="IPR046960">
    <property type="entry name" value="PPR_At4g14850-like_plant"/>
</dbReference>
<feature type="repeat" description="PPR" evidence="2">
    <location>
        <begin position="341"/>
        <end position="375"/>
    </location>
</feature>
<evidence type="ECO:0000259" key="3">
    <source>
        <dbReference type="Pfam" id="PF14432"/>
    </source>
</evidence>
<accession>A0AAX6IE42</accession>
<dbReference type="NCBIfam" id="TIGR00756">
    <property type="entry name" value="PPR"/>
    <property type="match status" value="4"/>
</dbReference>
<keyword evidence="1" id="KW-0677">Repeat</keyword>
<dbReference type="AlphaFoldDB" id="A0AAX6IE42"/>
<gene>
    <name evidence="4" type="ORF">M6B38_259370</name>
</gene>
<evidence type="ECO:0000256" key="2">
    <source>
        <dbReference type="PROSITE-ProRule" id="PRU00708"/>
    </source>
</evidence>
<dbReference type="Pfam" id="PF01535">
    <property type="entry name" value="PPR"/>
    <property type="match status" value="1"/>
</dbReference>
<sequence>MPAIAPSPFPILIPAATKPPTPAIATPAASQQKQNTYLSLLQLSLHPEEGHQVHALIVKSSRSADPYFAGRLVEFYSLSSSDPDRTLPLADKILSLLPSPPPLFLYNTLIRGHLLNRSPRASLRLFPRVPDPDRFTFTFALKACTRLPPGLLPLLAPQLHARAAKAALASDPHVRNKLIHAYSLSGRIADARKVFDASTTTTTDLDLDIVAWNTMLQAYADHGDARSLLDLFSRMPCRDVVSWNTVMAFYVQTGEFEAAVATFRTMQQGRRCRPNRVTLVTVLSAASHLGALALGRWAHAYIDKHGIELDENLGSSLVNMYSKCGCVEGAVHAFKAAKCRSVDTWNAMIAGFTGNGLSSKAVELFYKMEDSGVVTPNLVTFNCILNACSHGGMVDTGVELFEKMIGVYNIEPDIGHYGCMVDLFSRAGLFDKAEDMMGKMPMEPDVVMWKALVGACRIHKNFKLGEKAGHKLIEVAPDDHAGYVLLSNLYATANDWNGVYRVRKMMAKRGVKKVPGCSSIELDGTVHEFIAGDAANYRKKEIYDMLDEMGEKLRLAGYEADTTQVLLDIEDEEAKESSLFHHSEKIAVAFGLIRTKPGTTIRVVKNLRVCGDCHSAMKFLSEVYGRDIIVRDSNRFHHFSRGLCSCQDYW</sequence>
<feature type="domain" description="DYW" evidence="3">
    <location>
        <begin position="557"/>
        <end position="650"/>
    </location>
</feature>
<dbReference type="GO" id="GO:0003723">
    <property type="term" value="F:RNA binding"/>
    <property type="evidence" value="ECO:0007669"/>
    <property type="project" value="InterPro"/>
</dbReference>
<evidence type="ECO:0000313" key="5">
    <source>
        <dbReference type="Proteomes" id="UP001140949"/>
    </source>
</evidence>
<dbReference type="GO" id="GO:0009451">
    <property type="term" value="P:RNA modification"/>
    <property type="evidence" value="ECO:0007669"/>
    <property type="project" value="InterPro"/>
</dbReference>
<dbReference type="InterPro" id="IPR011990">
    <property type="entry name" value="TPR-like_helical_dom_sf"/>
</dbReference>
<dbReference type="Pfam" id="PF14432">
    <property type="entry name" value="DYW_deaminase"/>
    <property type="match status" value="1"/>
</dbReference>
<evidence type="ECO:0000256" key="1">
    <source>
        <dbReference type="ARBA" id="ARBA00022737"/>
    </source>
</evidence>
<comment type="caution">
    <text evidence="4">The sequence shown here is derived from an EMBL/GenBank/DDBJ whole genome shotgun (WGS) entry which is preliminary data.</text>
</comment>